<evidence type="ECO:0000313" key="1">
    <source>
        <dbReference type="EMBL" id="RYC09564.1"/>
    </source>
</evidence>
<dbReference type="Proteomes" id="UP000291101">
    <property type="component" value="Unassembled WGS sequence"/>
</dbReference>
<organism evidence="1 2">
    <name type="scientific">Nocardioides zhouii</name>
    <dbReference type="NCBI Taxonomy" id="1168729"/>
    <lineage>
        <taxon>Bacteria</taxon>
        <taxon>Bacillati</taxon>
        <taxon>Actinomycetota</taxon>
        <taxon>Actinomycetes</taxon>
        <taxon>Propionibacteriales</taxon>
        <taxon>Nocardioidaceae</taxon>
        <taxon>Nocardioides</taxon>
    </lineage>
</organism>
<sequence length="327" mass="35832">MDDSLEPRALRARRIDRAGAKAAEQGGVISLMQLRDHGVTRHQVRAQVSARRWRRVHSQVVAVHTGPLSDIGAQWAAVLEGGPQAYLDGASALIAEGLTGFTWDAVRVSVPMASRARSAPGLLVVRTRRYDPRVVVPSGVPRARPDVAAVHAALWAKSDKQAVLLITMAVQQRLTTAERIGQSLLSVHRDKRRRLLHAAVLDLLDGVRSISEAEFAAECRKRGLPKPSRQVVRRGKDGTYYLDVCWEEWGVVVEIDGIQHSWATNVVQDALRHNDVTLDNSVVLRLPLLGLRVAADDFFAQIERALRDRGCPLGRTCDDAADGTAAS</sequence>
<keyword evidence="2" id="KW-1185">Reference proteome</keyword>
<dbReference type="AlphaFoldDB" id="A0A4Q2SYB3"/>
<protein>
    <recommendedName>
        <fullName evidence="3">DUF559 domain-containing protein</fullName>
    </recommendedName>
</protein>
<dbReference type="RefSeq" id="WP_129427407.1">
    <property type="nucleotide sequence ID" value="NZ_SDWV01000013.1"/>
</dbReference>
<comment type="caution">
    <text evidence="1">The sequence shown here is derived from an EMBL/GenBank/DDBJ whole genome shotgun (WGS) entry which is preliminary data.</text>
</comment>
<dbReference type="OrthoDB" id="3209715at2"/>
<reference evidence="1 2" key="1">
    <citation type="submission" date="2019-01" db="EMBL/GenBank/DDBJ databases">
        <title>Novel species of Nocardioides.</title>
        <authorList>
            <person name="Liu Q."/>
            <person name="X Y.-H."/>
        </authorList>
    </citation>
    <scope>NUCLEOTIDE SEQUENCE [LARGE SCALE GENOMIC DNA]</scope>
    <source>
        <strain evidence="1 2">HLT2-9</strain>
    </source>
</reference>
<evidence type="ECO:0008006" key="3">
    <source>
        <dbReference type="Google" id="ProtNLM"/>
    </source>
</evidence>
<dbReference type="EMBL" id="SDWV01000013">
    <property type="protein sequence ID" value="RYC09564.1"/>
    <property type="molecule type" value="Genomic_DNA"/>
</dbReference>
<evidence type="ECO:0000313" key="2">
    <source>
        <dbReference type="Proteomes" id="UP000291101"/>
    </source>
</evidence>
<accession>A0A4Q2SYB3</accession>
<gene>
    <name evidence="1" type="ORF">EUA94_13485</name>
</gene>
<name>A0A4Q2SYB3_9ACTN</name>
<proteinExistence type="predicted"/>